<keyword evidence="3" id="KW-1185">Reference proteome</keyword>
<dbReference type="GO" id="GO:0003676">
    <property type="term" value="F:nucleic acid binding"/>
    <property type="evidence" value="ECO:0007669"/>
    <property type="project" value="InterPro"/>
</dbReference>
<dbReference type="SUPFAM" id="SSF54928">
    <property type="entry name" value="RNA-binding domain, RBD"/>
    <property type="match status" value="1"/>
</dbReference>
<dbReference type="Proteomes" id="UP000194236">
    <property type="component" value="Unassembled WGS sequence"/>
</dbReference>
<dbReference type="InterPro" id="IPR012677">
    <property type="entry name" value="Nucleotide-bd_a/b_plait_sf"/>
</dbReference>
<reference evidence="2 3" key="1">
    <citation type="submission" date="2017-03" db="EMBL/GenBank/DDBJ databases">
        <title>Genome Survey of Euroglyphus maynei.</title>
        <authorList>
            <person name="Arlian L.G."/>
            <person name="Morgan M.S."/>
            <person name="Rider S.D."/>
        </authorList>
    </citation>
    <scope>NUCLEOTIDE SEQUENCE [LARGE SCALE GENOMIC DNA]</scope>
    <source>
        <strain evidence="2">Arlian Lab</strain>
        <tissue evidence="2">Whole body</tissue>
    </source>
</reference>
<evidence type="ECO:0000313" key="3">
    <source>
        <dbReference type="Proteomes" id="UP000194236"/>
    </source>
</evidence>
<accession>A0A1Y3BKP7</accession>
<dbReference type="AlphaFoldDB" id="A0A1Y3BKP7"/>
<feature type="region of interest" description="Disordered" evidence="1">
    <location>
        <begin position="56"/>
        <end position="81"/>
    </location>
</feature>
<comment type="caution">
    <text evidence="2">The sequence shown here is derived from an EMBL/GenBank/DDBJ whole genome shotgun (WGS) entry which is preliminary data.</text>
</comment>
<sequence length="81" mass="8727">MLTSDKMNAGEAFVEFLTKDEQNRALDMSGARLAGERVNIRPVAYEIVRANVPPPRVLQQPSGMSLPPNKGKYRRGGGGGG</sequence>
<protein>
    <recommendedName>
        <fullName evidence="4">RRM domain-containing protein</fullName>
    </recommendedName>
</protein>
<proteinExistence type="predicted"/>
<dbReference type="Gene3D" id="3.30.70.330">
    <property type="match status" value="1"/>
</dbReference>
<name>A0A1Y3BKP7_EURMA</name>
<organism evidence="2 3">
    <name type="scientific">Euroglyphus maynei</name>
    <name type="common">Mayne's house dust mite</name>
    <dbReference type="NCBI Taxonomy" id="6958"/>
    <lineage>
        <taxon>Eukaryota</taxon>
        <taxon>Metazoa</taxon>
        <taxon>Ecdysozoa</taxon>
        <taxon>Arthropoda</taxon>
        <taxon>Chelicerata</taxon>
        <taxon>Arachnida</taxon>
        <taxon>Acari</taxon>
        <taxon>Acariformes</taxon>
        <taxon>Sarcoptiformes</taxon>
        <taxon>Astigmata</taxon>
        <taxon>Psoroptidia</taxon>
        <taxon>Analgoidea</taxon>
        <taxon>Pyroglyphidae</taxon>
        <taxon>Pyroglyphinae</taxon>
        <taxon>Euroglyphus</taxon>
    </lineage>
</organism>
<evidence type="ECO:0000313" key="2">
    <source>
        <dbReference type="EMBL" id="OTF81539.1"/>
    </source>
</evidence>
<evidence type="ECO:0008006" key="4">
    <source>
        <dbReference type="Google" id="ProtNLM"/>
    </source>
</evidence>
<dbReference type="EMBL" id="MUJZ01013094">
    <property type="protein sequence ID" value="OTF81539.1"/>
    <property type="molecule type" value="Genomic_DNA"/>
</dbReference>
<feature type="non-terminal residue" evidence="2">
    <location>
        <position position="81"/>
    </location>
</feature>
<dbReference type="OrthoDB" id="2588702at2759"/>
<evidence type="ECO:0000256" key="1">
    <source>
        <dbReference type="SAM" id="MobiDB-lite"/>
    </source>
</evidence>
<gene>
    <name evidence="2" type="ORF">BLA29_014333</name>
</gene>
<dbReference type="InterPro" id="IPR035979">
    <property type="entry name" value="RBD_domain_sf"/>
</dbReference>